<feature type="compositionally biased region" description="Polar residues" evidence="1">
    <location>
        <begin position="1"/>
        <end position="21"/>
    </location>
</feature>
<dbReference type="AlphaFoldDB" id="A0A1B6LLV4"/>
<dbReference type="EMBL" id="GEBQ01015331">
    <property type="protein sequence ID" value="JAT24646.1"/>
    <property type="molecule type" value="Transcribed_RNA"/>
</dbReference>
<feature type="region of interest" description="Disordered" evidence="1">
    <location>
        <begin position="1"/>
        <end position="41"/>
    </location>
</feature>
<reference evidence="2" key="1">
    <citation type="submission" date="2015-11" db="EMBL/GenBank/DDBJ databases">
        <title>De novo transcriptome assembly of four potential Pierce s Disease insect vectors from Arizona vineyards.</title>
        <authorList>
            <person name="Tassone E.E."/>
        </authorList>
    </citation>
    <scope>NUCLEOTIDE SEQUENCE</scope>
</reference>
<feature type="region of interest" description="Disordered" evidence="1">
    <location>
        <begin position="109"/>
        <end position="149"/>
    </location>
</feature>
<evidence type="ECO:0000313" key="2">
    <source>
        <dbReference type="EMBL" id="JAT24646.1"/>
    </source>
</evidence>
<evidence type="ECO:0000256" key="1">
    <source>
        <dbReference type="SAM" id="MobiDB-lite"/>
    </source>
</evidence>
<accession>A0A1B6LLV4</accession>
<gene>
    <name evidence="2" type="ORF">g.36719</name>
</gene>
<organism evidence="2">
    <name type="scientific">Graphocephala atropunctata</name>
    <dbReference type="NCBI Taxonomy" id="36148"/>
    <lineage>
        <taxon>Eukaryota</taxon>
        <taxon>Metazoa</taxon>
        <taxon>Ecdysozoa</taxon>
        <taxon>Arthropoda</taxon>
        <taxon>Hexapoda</taxon>
        <taxon>Insecta</taxon>
        <taxon>Pterygota</taxon>
        <taxon>Neoptera</taxon>
        <taxon>Paraneoptera</taxon>
        <taxon>Hemiptera</taxon>
        <taxon>Auchenorrhyncha</taxon>
        <taxon>Membracoidea</taxon>
        <taxon>Cicadellidae</taxon>
        <taxon>Cicadellinae</taxon>
        <taxon>Cicadellini</taxon>
        <taxon>Graphocephala</taxon>
    </lineage>
</organism>
<protein>
    <submittedName>
        <fullName evidence="2">Uncharacterized protein</fullName>
    </submittedName>
</protein>
<name>A0A1B6LLV4_9HEMI</name>
<sequence>MSSETLTSSSDYFDAESNSSIKLDEAPRPPATPVPQPDETIRHWSEVNAKLLKNYKEVVQPVINNHEVSKNLVEEPEPIMQVLKPAKMGPTYIRRELQQMNEGDIKIQQKPKAKIQAGKIHLKSRSDISNEKNKSSRPPATPVPQPDETIQQREIYARLVENYKRANQPVISNPDLCKNLVEEPEPIMQHSTVQRAKNFKEAPFAIKVLKAIEEKKPGIKVVQPRMRPTYTRRSELQQMSNEEELKINQKPKATNQAGKIGLRSTYSDYPRCRKSAEKTSRHVQPEEVGPKTRAIQNSSDLILKWGLTSTIPRPTSLLDSKSNKLMMAQGYRQRCRKATEKARHTNEDFHPEEVGPRTELINSESPKKSNLILKCCLTSTIPRPTCLLHSNKLMMPQGYKPTPPLLRYRGDPPAFADRILSRSSIVEGLLCVSEEDKSCDSLYDGHN</sequence>
<proteinExistence type="predicted"/>
<feature type="compositionally biased region" description="Low complexity" evidence="1">
    <location>
        <begin position="109"/>
        <end position="119"/>
    </location>
</feature>
<feature type="compositionally biased region" description="Basic and acidic residues" evidence="1">
    <location>
        <begin position="124"/>
        <end position="134"/>
    </location>
</feature>